<dbReference type="AlphaFoldDB" id="A0A6A5TV79"/>
<proteinExistence type="predicted"/>
<reference evidence="1" key="1">
    <citation type="journal article" date="2020" name="Stud. Mycol.">
        <title>101 Dothideomycetes genomes: a test case for predicting lifestyles and emergence of pathogens.</title>
        <authorList>
            <person name="Haridas S."/>
            <person name="Albert R."/>
            <person name="Binder M."/>
            <person name="Bloem J."/>
            <person name="Labutti K."/>
            <person name="Salamov A."/>
            <person name="Andreopoulos B."/>
            <person name="Baker S."/>
            <person name="Barry K."/>
            <person name="Bills G."/>
            <person name="Bluhm B."/>
            <person name="Cannon C."/>
            <person name="Castanera R."/>
            <person name="Culley D."/>
            <person name="Daum C."/>
            <person name="Ezra D."/>
            <person name="Gonzalez J."/>
            <person name="Henrissat B."/>
            <person name="Kuo A."/>
            <person name="Liang C."/>
            <person name="Lipzen A."/>
            <person name="Lutzoni F."/>
            <person name="Magnuson J."/>
            <person name="Mondo S."/>
            <person name="Nolan M."/>
            <person name="Ohm R."/>
            <person name="Pangilinan J."/>
            <person name="Park H.-J."/>
            <person name="Ramirez L."/>
            <person name="Alfaro M."/>
            <person name="Sun H."/>
            <person name="Tritt A."/>
            <person name="Yoshinaga Y."/>
            <person name="Zwiers L.-H."/>
            <person name="Turgeon B."/>
            <person name="Goodwin S."/>
            <person name="Spatafora J."/>
            <person name="Crous P."/>
            <person name="Grigoriev I."/>
        </authorList>
    </citation>
    <scope>NUCLEOTIDE SEQUENCE</scope>
    <source>
        <strain evidence="1">CBS 675.92</strain>
    </source>
</reference>
<evidence type="ECO:0000313" key="1">
    <source>
        <dbReference type="EMBL" id="KAF1956561.1"/>
    </source>
</evidence>
<evidence type="ECO:0008006" key="3">
    <source>
        <dbReference type="Google" id="ProtNLM"/>
    </source>
</evidence>
<protein>
    <recommendedName>
        <fullName evidence="3">Aminoglycoside phosphotransferase domain-containing protein</fullName>
    </recommendedName>
</protein>
<dbReference type="SUPFAM" id="SSF56112">
    <property type="entry name" value="Protein kinase-like (PK-like)"/>
    <property type="match status" value="1"/>
</dbReference>
<name>A0A6A5TV79_9PLEO</name>
<organism evidence="1 2">
    <name type="scientific">Byssothecium circinans</name>
    <dbReference type="NCBI Taxonomy" id="147558"/>
    <lineage>
        <taxon>Eukaryota</taxon>
        <taxon>Fungi</taxon>
        <taxon>Dikarya</taxon>
        <taxon>Ascomycota</taxon>
        <taxon>Pezizomycotina</taxon>
        <taxon>Dothideomycetes</taxon>
        <taxon>Pleosporomycetidae</taxon>
        <taxon>Pleosporales</taxon>
        <taxon>Massarineae</taxon>
        <taxon>Massarinaceae</taxon>
        <taxon>Byssothecium</taxon>
    </lineage>
</organism>
<evidence type="ECO:0000313" key="2">
    <source>
        <dbReference type="Proteomes" id="UP000800035"/>
    </source>
</evidence>
<gene>
    <name evidence="1" type="ORF">CC80DRAFT_535230</name>
</gene>
<accession>A0A6A5TV79</accession>
<dbReference type="EMBL" id="ML976991">
    <property type="protein sequence ID" value="KAF1956561.1"/>
    <property type="molecule type" value="Genomic_DNA"/>
</dbReference>
<dbReference type="InterPro" id="IPR011009">
    <property type="entry name" value="Kinase-like_dom_sf"/>
</dbReference>
<sequence>MKIKNAPQIERGPFPYDKNIEFRDSTFFKTHDTLPTPANVRRVASQSTNPMAQIPTRPPPVLFPDQGLIVKYGTEITIAEGQCLLYIRKALRDVPVPELFAWRKDDGQVFLYMELIEGITLEKKWETMGEEDKTLGIQWTYRRIY</sequence>
<keyword evidence="2" id="KW-1185">Reference proteome</keyword>
<dbReference type="Proteomes" id="UP000800035">
    <property type="component" value="Unassembled WGS sequence"/>
</dbReference>
<dbReference type="OrthoDB" id="5404599at2759"/>